<dbReference type="Gene3D" id="1.25.40.10">
    <property type="entry name" value="Tetratricopeptide repeat domain"/>
    <property type="match status" value="1"/>
</dbReference>
<feature type="domain" description="NB-ARC" evidence="1">
    <location>
        <begin position="183"/>
        <end position="324"/>
    </location>
</feature>
<dbReference type="RefSeq" id="WP_144705984.1">
    <property type="nucleotide sequence ID" value="NZ_VNJJ01000015.1"/>
</dbReference>
<dbReference type="InterPro" id="IPR011990">
    <property type="entry name" value="TPR-like_helical_dom_sf"/>
</dbReference>
<dbReference type="Gene3D" id="3.40.50.300">
    <property type="entry name" value="P-loop containing nucleotide triphosphate hydrolases"/>
    <property type="match status" value="1"/>
</dbReference>
<dbReference type="GO" id="GO:0043531">
    <property type="term" value="F:ADP binding"/>
    <property type="evidence" value="ECO:0007669"/>
    <property type="project" value="InterPro"/>
</dbReference>
<name>A0A559J9X1_9BACL</name>
<evidence type="ECO:0000259" key="1">
    <source>
        <dbReference type="Pfam" id="PF00931"/>
    </source>
</evidence>
<dbReference type="InterPro" id="IPR027417">
    <property type="entry name" value="P-loop_NTPase"/>
</dbReference>
<sequence>MININLGTRIIMFSICTSIEFDLKNYLLSCGSNIKYSPEMISKAKFRNAKIDIENDADMLNQLDLGDYVTIISGNPFDFKTNNEKSQLMVEYFEKVIPVRNRVMHTKPLELGDRAILSEVIEQIDETIHWIEWVQTLETRKIINTDPSRLVVQSYPKVIEFSPQIYHNIPEPEFDDTGYIGRKKEVTEIKELLLNNKNQIITIIGNGGIGKTAITVKTLYDLIEDPRCKFDAIIWISLKTRTLSKGEFVILNNSIKDIPNLYLAGELSAVKEEGQTPKENLLKFMKEFNVLLVLDNLETINNEDINQFIKDIPENSKVLITSRHGIGELEYRYVLQGMSSKDSTTYFRELSKYYGLELYKRTDDQIKEVVNNHLYSNPLSIKWFISGVFNGLSENVLISKKSELVEFCMSNVYNKLSPNSKAILQLFLIEKKELSLGEIDYFSDISDVELRVAINELLYTNMIMLRAGIYTVNDMSRDYLTIYQAPDNKLVTSTFSKRKKLNDILQSIRVENENDPFNPKSMFANLQNDNRKLASYYLTNALERSSKNDWEIAFHFVEKAANISPDYFEVYKIKAFIMAEKTELFGALNNYQIALDKCDTEFERASVLYLFAVFYVIKLTEHTKALELILEAEKICPDEIMILLEKARILMYLGKYNEAEEILAYYSLHREKYNLKTQNILASRFAELFRRKSEKFENRDIDKKRELLFRGVEEIEKLPQIDRRSYLTLISILKEISYLYFDQTSMEFLVEVLKRHFSNIKSINHLNIKRIQEVLLAHKAQIPQELFNSLVPFITDYKAEARKILEKNKGIIVFTKDHFGFIENAHYKSLYFNKKILPEGVEVGDLVEFEIKEYPGGRTYCNSIIKVEIEEEVYES</sequence>
<dbReference type="SUPFAM" id="SSF48452">
    <property type="entry name" value="TPR-like"/>
    <property type="match status" value="1"/>
</dbReference>
<dbReference type="AlphaFoldDB" id="A0A559J9X1"/>
<reference evidence="2 3" key="1">
    <citation type="submission" date="2019-07" db="EMBL/GenBank/DDBJ databases">
        <authorList>
            <person name="Kim J."/>
        </authorList>
    </citation>
    <scope>NUCLEOTIDE SEQUENCE [LARGE SCALE GENOMIC DNA]</scope>
    <source>
        <strain evidence="2 3">G13</strain>
    </source>
</reference>
<keyword evidence="3" id="KW-1185">Reference proteome</keyword>
<dbReference type="PANTHER" id="PTHR35205:SF1">
    <property type="entry name" value="ZU5 DOMAIN-CONTAINING PROTEIN"/>
    <property type="match status" value="1"/>
</dbReference>
<dbReference type="SUPFAM" id="SSF50249">
    <property type="entry name" value="Nucleic acid-binding proteins"/>
    <property type="match status" value="1"/>
</dbReference>
<dbReference type="Proteomes" id="UP000316330">
    <property type="component" value="Unassembled WGS sequence"/>
</dbReference>
<protein>
    <submittedName>
        <fullName evidence="2">AAA family ATPase</fullName>
    </submittedName>
</protein>
<dbReference type="PANTHER" id="PTHR35205">
    <property type="entry name" value="NB-ARC AND TPR DOMAIN PROTEIN"/>
    <property type="match status" value="1"/>
</dbReference>
<dbReference type="InterPro" id="IPR002182">
    <property type="entry name" value="NB-ARC"/>
</dbReference>
<dbReference type="OrthoDB" id="9811542at2"/>
<dbReference type="Pfam" id="PF00931">
    <property type="entry name" value="NB-ARC"/>
    <property type="match status" value="1"/>
</dbReference>
<evidence type="ECO:0000313" key="2">
    <source>
        <dbReference type="EMBL" id="TVX96666.1"/>
    </source>
</evidence>
<organism evidence="2 3">
    <name type="scientific">Cohnella terricola</name>
    <dbReference type="NCBI Taxonomy" id="1289167"/>
    <lineage>
        <taxon>Bacteria</taxon>
        <taxon>Bacillati</taxon>
        <taxon>Bacillota</taxon>
        <taxon>Bacilli</taxon>
        <taxon>Bacillales</taxon>
        <taxon>Paenibacillaceae</taxon>
        <taxon>Cohnella</taxon>
    </lineage>
</organism>
<evidence type="ECO:0000313" key="3">
    <source>
        <dbReference type="Proteomes" id="UP000316330"/>
    </source>
</evidence>
<proteinExistence type="predicted"/>
<gene>
    <name evidence="2" type="ORF">FPZ45_20505</name>
</gene>
<dbReference type="Gene3D" id="2.40.50.140">
    <property type="entry name" value="Nucleic acid-binding proteins"/>
    <property type="match status" value="1"/>
</dbReference>
<comment type="caution">
    <text evidence="2">The sequence shown here is derived from an EMBL/GenBank/DDBJ whole genome shotgun (WGS) entry which is preliminary data.</text>
</comment>
<dbReference type="SUPFAM" id="SSF52540">
    <property type="entry name" value="P-loop containing nucleoside triphosphate hydrolases"/>
    <property type="match status" value="1"/>
</dbReference>
<accession>A0A559J9X1</accession>
<dbReference type="EMBL" id="VNJJ01000015">
    <property type="protein sequence ID" value="TVX96666.1"/>
    <property type="molecule type" value="Genomic_DNA"/>
</dbReference>
<dbReference type="InterPro" id="IPR012340">
    <property type="entry name" value="NA-bd_OB-fold"/>
</dbReference>